<evidence type="ECO:0000313" key="5">
    <source>
        <dbReference type="EMBL" id="ADE40383.1"/>
    </source>
</evidence>
<dbReference type="EMBL" id="CP001751">
    <property type="protein sequence ID" value="ADE40383.1"/>
    <property type="molecule type" value="Genomic_DNA"/>
</dbReference>
<dbReference type="AlphaFoldDB" id="D5BNU9"/>
<proteinExistence type="predicted"/>
<keyword evidence="6" id="KW-1185">Reference proteome</keyword>
<dbReference type="Proteomes" id="UP000007460">
    <property type="component" value="Chromosome"/>
</dbReference>
<dbReference type="PANTHER" id="PTHR43401:SF2">
    <property type="entry name" value="L-THREONINE 3-DEHYDROGENASE"/>
    <property type="match status" value="1"/>
</dbReference>
<dbReference type="InterPro" id="IPR020843">
    <property type="entry name" value="ER"/>
</dbReference>
<keyword evidence="2" id="KW-0862">Zinc</keyword>
<dbReference type="SMART" id="SM00829">
    <property type="entry name" value="PKS_ER"/>
    <property type="match status" value="1"/>
</dbReference>
<dbReference type="SUPFAM" id="SSF50129">
    <property type="entry name" value="GroES-like"/>
    <property type="match status" value="1"/>
</dbReference>
<protein>
    <submittedName>
        <fullName evidence="5">Sorbitol dehydrogenase, putative</fullName>
        <ecNumber evidence="5">1.1.1.14</ecNumber>
    </submittedName>
</protein>
<dbReference type="Gene3D" id="3.90.180.10">
    <property type="entry name" value="Medium-chain alcohol dehydrogenases, catalytic domain"/>
    <property type="match status" value="1"/>
</dbReference>
<dbReference type="InterPro" id="IPR050129">
    <property type="entry name" value="Zn_alcohol_dh"/>
</dbReference>
<organism evidence="5 6">
    <name type="scientific">Puniceispirillum marinum (strain IMCC1322)</name>
    <dbReference type="NCBI Taxonomy" id="488538"/>
    <lineage>
        <taxon>Bacteria</taxon>
        <taxon>Pseudomonadati</taxon>
        <taxon>Pseudomonadota</taxon>
        <taxon>Alphaproteobacteria</taxon>
        <taxon>Candidatus Puniceispirillales</taxon>
        <taxon>Candidatus Puniceispirillaceae</taxon>
        <taxon>Candidatus Puniceispirillum</taxon>
    </lineage>
</organism>
<dbReference type="InterPro" id="IPR013154">
    <property type="entry name" value="ADH-like_N"/>
</dbReference>
<dbReference type="KEGG" id="apb:SAR116_2140"/>
<dbReference type="eggNOG" id="COG1063">
    <property type="taxonomic scope" value="Bacteria"/>
</dbReference>
<accession>D5BNU9</accession>
<dbReference type="Pfam" id="PF00107">
    <property type="entry name" value="ADH_zinc_N"/>
    <property type="match status" value="1"/>
</dbReference>
<dbReference type="RefSeq" id="WP_013047010.1">
    <property type="nucleotide sequence ID" value="NC_014010.1"/>
</dbReference>
<keyword evidence="3 5" id="KW-0560">Oxidoreductase</keyword>
<dbReference type="HOGENOM" id="CLU_026673_11_0_5"/>
<feature type="domain" description="Enoyl reductase (ER)" evidence="4">
    <location>
        <begin position="8"/>
        <end position="326"/>
    </location>
</feature>
<evidence type="ECO:0000259" key="4">
    <source>
        <dbReference type="SMART" id="SM00829"/>
    </source>
</evidence>
<dbReference type="PANTHER" id="PTHR43401">
    <property type="entry name" value="L-THREONINE 3-DEHYDROGENASE"/>
    <property type="match status" value="1"/>
</dbReference>
<dbReference type="InterPro" id="IPR036291">
    <property type="entry name" value="NAD(P)-bd_dom_sf"/>
</dbReference>
<dbReference type="Gene3D" id="3.40.50.720">
    <property type="entry name" value="NAD(P)-binding Rossmann-like Domain"/>
    <property type="match status" value="1"/>
</dbReference>
<dbReference type="InterPro" id="IPR013149">
    <property type="entry name" value="ADH-like_C"/>
</dbReference>
<evidence type="ECO:0000256" key="3">
    <source>
        <dbReference type="ARBA" id="ARBA00023002"/>
    </source>
</evidence>
<dbReference type="STRING" id="488538.SAR116_2140"/>
<dbReference type="InterPro" id="IPR011032">
    <property type="entry name" value="GroES-like_sf"/>
</dbReference>
<evidence type="ECO:0000256" key="2">
    <source>
        <dbReference type="ARBA" id="ARBA00022833"/>
    </source>
</evidence>
<evidence type="ECO:0000256" key="1">
    <source>
        <dbReference type="ARBA" id="ARBA00022723"/>
    </source>
</evidence>
<keyword evidence="1" id="KW-0479">Metal-binding</keyword>
<name>D5BNU9_PUNMI</name>
<dbReference type="GO" id="GO:0046872">
    <property type="term" value="F:metal ion binding"/>
    <property type="evidence" value="ECO:0007669"/>
    <property type="project" value="UniProtKB-KW"/>
</dbReference>
<dbReference type="GO" id="GO:0003939">
    <property type="term" value="F:L-iditol 2-dehydrogenase (NAD+) activity"/>
    <property type="evidence" value="ECO:0007669"/>
    <property type="project" value="UniProtKB-EC"/>
</dbReference>
<evidence type="ECO:0000313" key="6">
    <source>
        <dbReference type="Proteomes" id="UP000007460"/>
    </source>
</evidence>
<reference evidence="5 6" key="1">
    <citation type="journal article" date="2010" name="J. Bacteriol.">
        <title>Complete genome sequence of "Candidatus Puniceispirillum marinum" IMCC1322, a representative of the SAR116 clade in the Alphaproteobacteria.</title>
        <authorList>
            <person name="Oh H.M."/>
            <person name="Kwon K.K."/>
            <person name="Kang I."/>
            <person name="Kang S.G."/>
            <person name="Lee J.H."/>
            <person name="Kim S.J."/>
            <person name="Cho J.C."/>
        </authorList>
    </citation>
    <scope>NUCLEOTIDE SEQUENCE [LARGE SCALE GENOMIC DNA]</scope>
    <source>
        <strain evidence="5 6">IMCC1322</strain>
    </source>
</reference>
<dbReference type="SUPFAM" id="SSF51735">
    <property type="entry name" value="NAD(P)-binding Rossmann-fold domains"/>
    <property type="match status" value="1"/>
</dbReference>
<dbReference type="EC" id="1.1.1.14" evidence="5"/>
<dbReference type="Pfam" id="PF08240">
    <property type="entry name" value="ADH_N"/>
    <property type="match status" value="1"/>
</dbReference>
<sequence>MKALVYTGTMESEIRDVPEPVAGADDSIVDLACCGICGSDMHAWHGHDARRVPPLVLGHEAVGHVIAGPDKGKRVAINPLMTCGSCPACVVGATHLCPSRELIGMRVPGAFAEQVAIKTSNLTVLPDHLGFAQAALAEPLACAVHTVRLAMRSATKAPGESRLVVLGGGAIGLLCAQVARHFGYADLWIAEINPLRRDMLEKASGARAYDPLSETPDDKPVDIIIDAVGAAVTRKTASALVTPGGVIVHIGLQDNNDGLDARRITLQEIIFQGSYCYSEQDFADSLSLLADGVVTGEGWVEMRPLAEGAKSFVDIHEAAAPPKIILDTDL</sequence>
<dbReference type="OrthoDB" id="9773078at2"/>
<gene>
    <name evidence="5" type="ordered locus">SAR116_2140</name>
</gene>